<dbReference type="InterPro" id="IPR000742">
    <property type="entry name" value="EGF"/>
</dbReference>
<evidence type="ECO:0000313" key="10">
    <source>
        <dbReference type="Proteomes" id="UP000663828"/>
    </source>
</evidence>
<dbReference type="Pfam" id="PF07484">
    <property type="entry name" value="Collar"/>
    <property type="match status" value="1"/>
</dbReference>
<dbReference type="Gene3D" id="3.90.1340.10">
    <property type="entry name" value="Phage tail collar domain"/>
    <property type="match status" value="1"/>
</dbReference>
<dbReference type="PANTHER" id="PTHR10680">
    <property type="entry name" value="PEPTIDYL-GLYCINE ALPHA-AMIDATING MONOOXYGENASE"/>
    <property type="match status" value="1"/>
</dbReference>
<gene>
    <name evidence="9" type="ORF">EDS130_LOCUS40279</name>
    <name evidence="8" type="ORF">XAT740_LOCUS19765</name>
</gene>
<evidence type="ECO:0000259" key="7">
    <source>
        <dbReference type="PROSITE" id="PS50026"/>
    </source>
</evidence>
<dbReference type="SUPFAM" id="SSF101898">
    <property type="entry name" value="NHL repeat"/>
    <property type="match status" value="1"/>
</dbReference>
<comment type="caution">
    <text evidence="4">Lacks conserved residue(s) required for the propagation of feature annotation.</text>
</comment>
<dbReference type="PROSITE" id="PS00022">
    <property type="entry name" value="EGF_1"/>
    <property type="match status" value="1"/>
</dbReference>
<evidence type="ECO:0000256" key="5">
    <source>
        <dbReference type="PROSITE-ProRule" id="PRU00504"/>
    </source>
</evidence>
<dbReference type="EMBL" id="CAJNOJ010000481">
    <property type="protein sequence ID" value="CAF1462970.1"/>
    <property type="molecule type" value="Genomic_DNA"/>
</dbReference>
<feature type="disulfide bond" evidence="4">
    <location>
        <begin position="815"/>
        <end position="824"/>
    </location>
</feature>
<evidence type="ECO:0000313" key="9">
    <source>
        <dbReference type="EMBL" id="CAF1462970.1"/>
    </source>
</evidence>
<feature type="coiled-coil region" evidence="6">
    <location>
        <begin position="574"/>
        <end position="630"/>
    </location>
</feature>
<dbReference type="InterPro" id="IPR011083">
    <property type="entry name" value="Phage_tail_collar_dom"/>
</dbReference>
<evidence type="ECO:0000256" key="6">
    <source>
        <dbReference type="SAM" id="Coils"/>
    </source>
</evidence>
<dbReference type="OrthoDB" id="10035191at2759"/>
<organism evidence="9 11">
    <name type="scientific">Adineta ricciae</name>
    <name type="common">Rotifer</name>
    <dbReference type="NCBI Taxonomy" id="249248"/>
    <lineage>
        <taxon>Eukaryota</taxon>
        <taxon>Metazoa</taxon>
        <taxon>Spiralia</taxon>
        <taxon>Gnathifera</taxon>
        <taxon>Rotifera</taxon>
        <taxon>Eurotatoria</taxon>
        <taxon>Bdelloidea</taxon>
        <taxon>Adinetida</taxon>
        <taxon>Adinetidae</taxon>
        <taxon>Adineta</taxon>
    </lineage>
</organism>
<keyword evidence="3" id="KW-0325">Glycoprotein</keyword>
<dbReference type="Pfam" id="PF01436">
    <property type="entry name" value="NHL"/>
    <property type="match status" value="2"/>
</dbReference>
<dbReference type="InterPro" id="IPR011042">
    <property type="entry name" value="6-blade_b-propeller_TolB-like"/>
</dbReference>
<dbReference type="SUPFAM" id="SSF88874">
    <property type="entry name" value="Receptor-binding domain of short tail fibre protein gp12"/>
    <property type="match status" value="1"/>
</dbReference>
<evidence type="ECO:0000256" key="2">
    <source>
        <dbReference type="ARBA" id="ARBA00022737"/>
    </source>
</evidence>
<dbReference type="AlphaFoldDB" id="A0A815QGL9"/>
<dbReference type="CDD" id="cd05819">
    <property type="entry name" value="NHL"/>
    <property type="match status" value="1"/>
</dbReference>
<dbReference type="Gene3D" id="2.120.10.30">
    <property type="entry name" value="TolB, C-terminal domain"/>
    <property type="match status" value="2"/>
</dbReference>
<sequence length="1129" mass="127934">MKDLKKTYIVNGNSIRLANDGRTREDVVSVYEHKQNRSRLFIPPLALLNLNNTKILYRQLDKQDLLRISLILSTNELRQTILQYLSDTHLRCNRSQELCEVKMIPTELFRIVWSRSNPFSSDYSLDSSWQSNTALLNNVNVFIECSTNKTCSQLLNNILQTPDILNGLEFEYSTQTDKQTRKTVTITGQHVMKTQIYLTLKQLSSSTANDHERYLLADDVNQFATEILTTMELEELTDSDYISQSDQNVLIQMLKSRLKQNRVTLDGHMKQQWNSVYWNQDSIRPNRIVQLLNDELQQLQKASNPQNKGNQIDEEYRTHTTRSKSFRVNVGIGKFCAALSISPTKADAVISSDSPADQGNRSVRNTLENLHVTSDDMSIYNENAWRRAACESEPTSQEQTEMSDEAQSFEELRQKNYDFYANNRQFIEFKDDKFIVKPIEVYRLNLANYNEHSKIVHKNIIITRIESVHTVPVRILSSPSSGEPINASVVDRHSNVLVSKLDELSRKLGAIENNMKKSQSNTDKQLRELKSSYRLLSKVSLIDNHTNLLESSLHTLQSSLAAVKNDSLNVKAYVEKLHERLESLETLNDSSSENLQPQPTNQFEEVSSSIKTLENNMEKLQSTIEKRLAELQVSEAIAKNTVDKLTLYTNLSSPFVGEIKLYSGQAQSLPPNWVFCHGQALSRMEYRRLFFVLGDSFGAGNGHSTFNLPDLRDRVVIGQNPGENGTVDAYKTDSTNDRSKYTLITTELPDRTSDSRLSFSLPPYQSLHYIIFTGDQSVNITNSNNVSIITPTAHSVCPLQCLNGGSCLSANVCICMPPWAGSQCEHKKMKFVKWEQNATTVAGGNTAGDKLNQLNSPKGIFIDRNKNIFIADQENHRIMKWKVNESQGIVAAGGNGWGNRPDQLNLPTDVIVYEQNHSLIIADAGNRRVIQWFDQQHQEILVQNITCVGLAIDRYGFLYVSDYAKHEVRRWKMSDVKGRDETVVAGGNGAGGQLNQLNSPGFIFVDDEQSIYISDYSNHRVVKWRKDAKEGIVVVAGGNDHESILGQLYNPGGLVVDDYDHIYVADYSNHRIMRWIEGKAESEVVVGGNGEGEESNQFDIPIGLSFDLEGNLYVSDFWNHRIQRFDLIS</sequence>
<keyword evidence="6" id="KW-0175">Coiled coil</keyword>
<keyword evidence="4" id="KW-0245">EGF-like domain</keyword>
<keyword evidence="10" id="KW-1185">Reference proteome</keyword>
<comment type="caution">
    <text evidence="9">The sequence shown here is derived from an EMBL/GenBank/DDBJ whole genome shotgun (WGS) entry which is preliminary data.</text>
</comment>
<dbReference type="Gene3D" id="2.10.25.10">
    <property type="entry name" value="Laminin"/>
    <property type="match status" value="1"/>
</dbReference>
<evidence type="ECO:0000313" key="11">
    <source>
        <dbReference type="Proteomes" id="UP000663852"/>
    </source>
</evidence>
<dbReference type="PANTHER" id="PTHR10680:SF14">
    <property type="entry name" value="PEPTIDYL-GLYCINE ALPHA-AMIDATING MONOOXYGENASE"/>
    <property type="match status" value="1"/>
</dbReference>
<feature type="repeat" description="NHL" evidence="5">
    <location>
        <begin position="1097"/>
        <end position="1128"/>
    </location>
</feature>
<dbReference type="InterPro" id="IPR037053">
    <property type="entry name" value="Phage_tail_collar_dom_sf"/>
</dbReference>
<keyword evidence="1" id="KW-0732">Signal</keyword>
<accession>A0A815QGL9</accession>
<keyword evidence="4" id="KW-1015">Disulfide bond</keyword>
<protein>
    <recommendedName>
        <fullName evidence="7">EGF-like domain-containing protein</fullName>
    </recommendedName>
</protein>
<feature type="domain" description="EGF-like" evidence="7">
    <location>
        <begin position="793"/>
        <end position="825"/>
    </location>
</feature>
<dbReference type="InterPro" id="IPR001258">
    <property type="entry name" value="NHL_repeat"/>
</dbReference>
<evidence type="ECO:0000313" key="8">
    <source>
        <dbReference type="EMBL" id="CAF1128364.1"/>
    </source>
</evidence>
<dbReference type="PROSITE" id="PS50026">
    <property type="entry name" value="EGF_3"/>
    <property type="match status" value="1"/>
</dbReference>
<proteinExistence type="predicted"/>
<name>A0A815QGL9_ADIRI</name>
<dbReference type="EMBL" id="CAJNOR010001358">
    <property type="protein sequence ID" value="CAF1128364.1"/>
    <property type="molecule type" value="Genomic_DNA"/>
</dbReference>
<feature type="disulfide bond" evidence="4">
    <location>
        <begin position="797"/>
        <end position="807"/>
    </location>
</feature>
<evidence type="ECO:0000256" key="1">
    <source>
        <dbReference type="ARBA" id="ARBA00022729"/>
    </source>
</evidence>
<dbReference type="PROSITE" id="PS01186">
    <property type="entry name" value="EGF_2"/>
    <property type="match status" value="1"/>
</dbReference>
<evidence type="ECO:0000256" key="4">
    <source>
        <dbReference type="PROSITE-ProRule" id="PRU00076"/>
    </source>
</evidence>
<dbReference type="Proteomes" id="UP000663828">
    <property type="component" value="Unassembled WGS sequence"/>
</dbReference>
<evidence type="ECO:0000256" key="3">
    <source>
        <dbReference type="ARBA" id="ARBA00023180"/>
    </source>
</evidence>
<dbReference type="Gene3D" id="2.40.10.500">
    <property type="match status" value="1"/>
</dbReference>
<dbReference type="PROSITE" id="PS51125">
    <property type="entry name" value="NHL"/>
    <property type="match status" value="1"/>
</dbReference>
<keyword evidence="2" id="KW-0677">Repeat</keyword>
<dbReference type="Proteomes" id="UP000663852">
    <property type="component" value="Unassembled WGS sequence"/>
</dbReference>
<reference evidence="9" key="1">
    <citation type="submission" date="2021-02" db="EMBL/GenBank/DDBJ databases">
        <authorList>
            <person name="Nowell W R."/>
        </authorList>
    </citation>
    <scope>NUCLEOTIDE SEQUENCE</scope>
</reference>
<dbReference type="SUPFAM" id="SSF63829">
    <property type="entry name" value="Calcium-dependent phosphotriesterase"/>
    <property type="match status" value="1"/>
</dbReference>